<evidence type="ECO:0000256" key="3">
    <source>
        <dbReference type="ARBA" id="ARBA00022989"/>
    </source>
</evidence>
<dbReference type="AlphaFoldDB" id="G0M9T5"/>
<reference evidence="8" key="1">
    <citation type="submission" date="2011-07" db="EMBL/GenBank/DDBJ databases">
        <authorList>
            <consortium name="Caenorhabditis brenneri Sequencing and Analysis Consortium"/>
            <person name="Wilson R.K."/>
        </authorList>
    </citation>
    <scope>NUCLEOTIDE SEQUENCE [LARGE SCALE GENOMIC DNA]</scope>
    <source>
        <strain evidence="8">PB2801</strain>
    </source>
</reference>
<feature type="transmembrane region" description="Helical" evidence="5">
    <location>
        <begin position="46"/>
        <end position="64"/>
    </location>
</feature>
<feature type="domain" description="G-protein coupled receptors family 1 profile" evidence="6">
    <location>
        <begin position="26"/>
        <end position="294"/>
    </location>
</feature>
<dbReference type="PROSITE" id="PS50262">
    <property type="entry name" value="G_PROTEIN_RECEP_F1_2"/>
    <property type="match status" value="1"/>
</dbReference>
<feature type="transmembrane region" description="Helical" evidence="5">
    <location>
        <begin position="190"/>
        <end position="210"/>
    </location>
</feature>
<dbReference type="PANTHER" id="PTHR22751:SF54">
    <property type="entry name" value="G-PROTEIN COUPLED RECEPTORS FAMILY 1 PROFILE DOMAIN-CONTAINING PROTEIN"/>
    <property type="match status" value="1"/>
</dbReference>
<dbReference type="HOGENOM" id="CLU_043715_0_0_1"/>
<protein>
    <submittedName>
        <fullName evidence="7">CBN-SRW-67 protein</fullName>
    </submittedName>
</protein>
<evidence type="ECO:0000313" key="7">
    <source>
        <dbReference type="EMBL" id="EGT30711.1"/>
    </source>
</evidence>
<organism evidence="8">
    <name type="scientific">Caenorhabditis brenneri</name>
    <name type="common">Nematode worm</name>
    <dbReference type="NCBI Taxonomy" id="135651"/>
    <lineage>
        <taxon>Eukaryota</taxon>
        <taxon>Metazoa</taxon>
        <taxon>Ecdysozoa</taxon>
        <taxon>Nematoda</taxon>
        <taxon>Chromadorea</taxon>
        <taxon>Rhabditida</taxon>
        <taxon>Rhabditina</taxon>
        <taxon>Rhabditomorpha</taxon>
        <taxon>Rhabditoidea</taxon>
        <taxon>Rhabditidae</taxon>
        <taxon>Peloderinae</taxon>
        <taxon>Caenorhabditis</taxon>
    </lineage>
</organism>
<name>G0M9T5_CAEBE</name>
<sequence>MSNFIHALSDRVFEYKPYFAIVGIAINIFHLLVLTRKSMCSNSVNVIMIGIGLCDILNLSFFIYDKFMPNQNDCPSQTDNISALLGASVYTAREILRRLSSWLDVLLAFVRYLIIGNSLNPKFEKVSKPLFGIAVMTMAVLISTAISMTYWTQVSYTEATPWAPGCGATQNVIQPKPYITTQVLYVVDGFLRILPSGVLPLLAFLLIRELRTAKIARRRMSFTSTKKESTETDHTTKIVILMTICCMTAEVPLGIVYIGQGIETSAGFQAMANDLISIFGIFVALNAISHCFICFAVSSQYRKSSKEILYCFKKKETIQVHEIHDKHSF</sequence>
<evidence type="ECO:0000259" key="6">
    <source>
        <dbReference type="PROSITE" id="PS50262"/>
    </source>
</evidence>
<feature type="transmembrane region" description="Helical" evidence="5">
    <location>
        <begin position="278"/>
        <end position="297"/>
    </location>
</feature>
<evidence type="ECO:0000256" key="1">
    <source>
        <dbReference type="ARBA" id="ARBA00004370"/>
    </source>
</evidence>
<proteinExistence type="predicted"/>
<feature type="transmembrane region" description="Helical" evidence="5">
    <location>
        <begin position="131"/>
        <end position="151"/>
    </location>
</feature>
<dbReference type="OMA" id="CESISMY"/>
<evidence type="ECO:0000256" key="5">
    <source>
        <dbReference type="SAM" id="Phobius"/>
    </source>
</evidence>
<dbReference type="InterPro" id="IPR019427">
    <property type="entry name" value="7TM_GPCR_serpentine_rcpt_Srw"/>
</dbReference>
<dbReference type="InParanoid" id="G0M9T5"/>
<keyword evidence="3 5" id="KW-1133">Transmembrane helix</keyword>
<accession>G0M9T5</accession>
<dbReference type="InterPro" id="IPR017452">
    <property type="entry name" value="GPCR_Rhodpsn_7TM"/>
</dbReference>
<dbReference type="EMBL" id="GL379787">
    <property type="protein sequence ID" value="EGT30711.1"/>
    <property type="molecule type" value="Genomic_DNA"/>
</dbReference>
<feature type="transmembrane region" description="Helical" evidence="5">
    <location>
        <begin position="15"/>
        <end position="34"/>
    </location>
</feature>
<gene>
    <name evidence="7" type="primary">Cbn-srw-67</name>
    <name evidence="7" type="ORF">CAEBREN_05963</name>
</gene>
<dbReference type="STRING" id="135651.G0M9T5"/>
<comment type="subcellular location">
    <subcellularLocation>
        <location evidence="1">Membrane</location>
    </subcellularLocation>
</comment>
<keyword evidence="2 5" id="KW-0812">Transmembrane</keyword>
<feature type="transmembrane region" description="Helical" evidence="5">
    <location>
        <begin position="238"/>
        <end position="258"/>
    </location>
</feature>
<dbReference type="Pfam" id="PF10324">
    <property type="entry name" value="7TM_GPCR_Srw"/>
    <property type="match status" value="1"/>
</dbReference>
<evidence type="ECO:0000256" key="2">
    <source>
        <dbReference type="ARBA" id="ARBA00022692"/>
    </source>
</evidence>
<keyword evidence="8" id="KW-1185">Reference proteome</keyword>
<dbReference type="SUPFAM" id="SSF81321">
    <property type="entry name" value="Family A G protein-coupled receptor-like"/>
    <property type="match status" value="1"/>
</dbReference>
<keyword evidence="4 5" id="KW-0472">Membrane</keyword>
<dbReference type="PANTHER" id="PTHR22751">
    <property type="entry name" value="G-PROTEIN COUPLED RECEPTOR-RELATED"/>
    <property type="match status" value="1"/>
</dbReference>
<dbReference type="OrthoDB" id="10479361at2759"/>
<evidence type="ECO:0000256" key="4">
    <source>
        <dbReference type="ARBA" id="ARBA00023136"/>
    </source>
</evidence>
<dbReference type="GO" id="GO:0016020">
    <property type="term" value="C:membrane"/>
    <property type="evidence" value="ECO:0007669"/>
    <property type="project" value="UniProtKB-SubCell"/>
</dbReference>
<dbReference type="eggNOG" id="ENOG502TGPQ">
    <property type="taxonomic scope" value="Eukaryota"/>
</dbReference>
<evidence type="ECO:0000313" key="8">
    <source>
        <dbReference type="Proteomes" id="UP000008068"/>
    </source>
</evidence>
<dbReference type="Gene3D" id="1.20.1070.10">
    <property type="entry name" value="Rhodopsin 7-helix transmembrane proteins"/>
    <property type="match status" value="1"/>
</dbReference>
<dbReference type="Proteomes" id="UP000008068">
    <property type="component" value="Unassembled WGS sequence"/>
</dbReference>
<dbReference type="GO" id="GO:0008528">
    <property type="term" value="F:G protein-coupled peptide receptor activity"/>
    <property type="evidence" value="ECO:0007669"/>
    <property type="project" value="InterPro"/>
</dbReference>